<feature type="transmembrane region" description="Helical" evidence="8">
    <location>
        <begin position="280"/>
        <end position="297"/>
    </location>
</feature>
<dbReference type="PANTHER" id="PTHR33908">
    <property type="entry name" value="MANNOSYLTRANSFERASE YKCB-RELATED"/>
    <property type="match status" value="1"/>
</dbReference>
<feature type="transmembrane region" description="Helical" evidence="8">
    <location>
        <begin position="185"/>
        <end position="201"/>
    </location>
</feature>
<keyword evidence="4" id="KW-0808">Transferase</keyword>
<dbReference type="STRING" id="1802479.A2Y68_00300"/>
<dbReference type="GO" id="GO:0005886">
    <property type="term" value="C:plasma membrane"/>
    <property type="evidence" value="ECO:0007669"/>
    <property type="project" value="UniProtKB-SubCell"/>
</dbReference>
<evidence type="ECO:0000313" key="10">
    <source>
        <dbReference type="Proteomes" id="UP000176778"/>
    </source>
</evidence>
<feature type="transmembrane region" description="Helical" evidence="8">
    <location>
        <begin position="360"/>
        <end position="379"/>
    </location>
</feature>
<evidence type="ECO:0000256" key="5">
    <source>
        <dbReference type="ARBA" id="ARBA00022692"/>
    </source>
</evidence>
<comment type="caution">
    <text evidence="9">The sequence shown here is derived from an EMBL/GenBank/DDBJ whole genome shotgun (WGS) entry which is preliminary data.</text>
</comment>
<feature type="transmembrane region" description="Helical" evidence="8">
    <location>
        <begin position="139"/>
        <end position="156"/>
    </location>
</feature>
<evidence type="ECO:0008006" key="11">
    <source>
        <dbReference type="Google" id="ProtNLM"/>
    </source>
</evidence>
<dbReference type="GO" id="GO:0016763">
    <property type="term" value="F:pentosyltransferase activity"/>
    <property type="evidence" value="ECO:0007669"/>
    <property type="project" value="TreeGrafter"/>
</dbReference>
<evidence type="ECO:0000256" key="6">
    <source>
        <dbReference type="ARBA" id="ARBA00022989"/>
    </source>
</evidence>
<dbReference type="Proteomes" id="UP000176778">
    <property type="component" value="Unassembled WGS sequence"/>
</dbReference>
<dbReference type="InterPro" id="IPR050297">
    <property type="entry name" value="LipidA_mod_glycosyltrf_83"/>
</dbReference>
<sequence length="504" mass="57015">MKKIYLALAAIAAIFLLSRLVKISSVPPSVYWDEASIGYNAYSVLKTGKDEWGEFLPLHFRAFGEFKLPVYIYSVALMEVFFGLSEIAVRLPAVMFSLGAVFLTFLLARRIFKNDLAAIISALSMALSPWLFIFSRTGYEATAGLAFFLLGLYLFLLEGKKTVFFLAGTLVWIASIYSYNAFRIVIPLTALLLIIYFFREIRLNVGKYIKVILVSLFILGVSAFPIARLYTKDVGAARFNTVSVRSPSEFISNYLSHYSFRFLFSRGDANLRSQMPGVGQLYFIELPFLLAGTIFILKSRKKLFFLPLALLLLAPIPAAITRESPHALRAITMLPFLAMISGAGVAFISSMLPKYKNIAVGTVVIAYLAFFETYIQGFFNLYPIQSSSDWQYGYKIVFTQHQEEFSNYDKVIVSEKYAQPYIFALFYLKYDPLRFQKEAVRTTPDRWGFSSVEKFDKYVFKKITSQDYVGKTLVFASDEDAIKGTASSGIKFLNGTEALKVYKQ</sequence>
<evidence type="ECO:0000256" key="8">
    <source>
        <dbReference type="SAM" id="Phobius"/>
    </source>
</evidence>
<keyword evidence="6 8" id="KW-1133">Transmembrane helix</keyword>
<proteinExistence type="predicted"/>
<comment type="subcellular location">
    <subcellularLocation>
        <location evidence="1">Cell membrane</location>
        <topology evidence="1">Multi-pass membrane protein</topology>
    </subcellularLocation>
</comment>
<dbReference type="EMBL" id="MGFR01000005">
    <property type="protein sequence ID" value="OGM09399.1"/>
    <property type="molecule type" value="Genomic_DNA"/>
</dbReference>
<feature type="transmembrane region" description="Helical" evidence="8">
    <location>
        <begin position="163"/>
        <end position="179"/>
    </location>
</feature>
<accession>A0A1F7X3W9</accession>
<gene>
    <name evidence="9" type="ORF">A2Y68_00300</name>
</gene>
<keyword evidence="3" id="KW-0328">Glycosyltransferase</keyword>
<evidence type="ECO:0000256" key="2">
    <source>
        <dbReference type="ARBA" id="ARBA00022475"/>
    </source>
</evidence>
<evidence type="ECO:0000256" key="4">
    <source>
        <dbReference type="ARBA" id="ARBA00022679"/>
    </source>
</evidence>
<evidence type="ECO:0000256" key="3">
    <source>
        <dbReference type="ARBA" id="ARBA00022676"/>
    </source>
</evidence>
<evidence type="ECO:0000313" key="9">
    <source>
        <dbReference type="EMBL" id="OGM09399.1"/>
    </source>
</evidence>
<organism evidence="9 10">
    <name type="scientific">Candidatus Woesebacteria bacterium RBG_13_46_13</name>
    <dbReference type="NCBI Taxonomy" id="1802479"/>
    <lineage>
        <taxon>Bacteria</taxon>
        <taxon>Candidatus Woeseibacteriota</taxon>
    </lineage>
</organism>
<feature type="transmembrane region" description="Helical" evidence="8">
    <location>
        <begin position="304"/>
        <end position="321"/>
    </location>
</feature>
<dbReference type="AlphaFoldDB" id="A0A1F7X3W9"/>
<protein>
    <recommendedName>
        <fullName evidence="11">Glycosyltransferase RgtA/B/C/D-like domain-containing protein</fullName>
    </recommendedName>
</protein>
<keyword evidence="2" id="KW-1003">Cell membrane</keyword>
<name>A0A1F7X3W9_9BACT</name>
<feature type="transmembrane region" description="Helical" evidence="8">
    <location>
        <begin position="327"/>
        <end position="348"/>
    </location>
</feature>
<dbReference type="GO" id="GO:0009103">
    <property type="term" value="P:lipopolysaccharide biosynthetic process"/>
    <property type="evidence" value="ECO:0007669"/>
    <property type="project" value="UniProtKB-ARBA"/>
</dbReference>
<feature type="transmembrane region" description="Helical" evidence="8">
    <location>
        <begin position="115"/>
        <end position="133"/>
    </location>
</feature>
<keyword evidence="5 8" id="KW-0812">Transmembrane</keyword>
<reference evidence="9 10" key="1">
    <citation type="journal article" date="2016" name="Nat. Commun.">
        <title>Thousands of microbial genomes shed light on interconnected biogeochemical processes in an aquifer system.</title>
        <authorList>
            <person name="Anantharaman K."/>
            <person name="Brown C.T."/>
            <person name="Hug L.A."/>
            <person name="Sharon I."/>
            <person name="Castelle C.J."/>
            <person name="Probst A.J."/>
            <person name="Thomas B.C."/>
            <person name="Singh A."/>
            <person name="Wilkins M.J."/>
            <person name="Karaoz U."/>
            <person name="Brodie E.L."/>
            <person name="Williams K.H."/>
            <person name="Hubbard S.S."/>
            <person name="Banfield J.F."/>
        </authorList>
    </citation>
    <scope>NUCLEOTIDE SEQUENCE [LARGE SCALE GENOMIC DNA]</scope>
</reference>
<evidence type="ECO:0000256" key="7">
    <source>
        <dbReference type="ARBA" id="ARBA00023136"/>
    </source>
</evidence>
<feature type="transmembrane region" description="Helical" evidence="8">
    <location>
        <begin position="87"/>
        <end position="108"/>
    </location>
</feature>
<evidence type="ECO:0000256" key="1">
    <source>
        <dbReference type="ARBA" id="ARBA00004651"/>
    </source>
</evidence>
<dbReference type="PANTHER" id="PTHR33908:SF11">
    <property type="entry name" value="MEMBRANE PROTEIN"/>
    <property type="match status" value="1"/>
</dbReference>
<feature type="transmembrane region" description="Helical" evidence="8">
    <location>
        <begin position="208"/>
        <end position="230"/>
    </location>
</feature>
<keyword evidence="7 8" id="KW-0472">Membrane</keyword>